<dbReference type="Proteomes" id="UP000242254">
    <property type="component" value="Unassembled WGS sequence"/>
</dbReference>
<dbReference type="AlphaFoldDB" id="A0A2G4T5I7"/>
<feature type="transmembrane region" description="Helical" evidence="1">
    <location>
        <begin position="38"/>
        <end position="61"/>
    </location>
</feature>
<dbReference type="GeneID" id="35442821"/>
<organism evidence="2 3">
    <name type="scientific">Rhizopus microsporus ATCC 52813</name>
    <dbReference type="NCBI Taxonomy" id="1340429"/>
    <lineage>
        <taxon>Eukaryota</taxon>
        <taxon>Fungi</taxon>
        <taxon>Fungi incertae sedis</taxon>
        <taxon>Mucoromycota</taxon>
        <taxon>Mucoromycotina</taxon>
        <taxon>Mucoromycetes</taxon>
        <taxon>Mucorales</taxon>
        <taxon>Mucorineae</taxon>
        <taxon>Rhizopodaceae</taxon>
        <taxon>Rhizopus</taxon>
    </lineage>
</organism>
<keyword evidence="1" id="KW-1133">Transmembrane helix</keyword>
<evidence type="ECO:0000256" key="1">
    <source>
        <dbReference type="SAM" id="Phobius"/>
    </source>
</evidence>
<keyword evidence="3" id="KW-1185">Reference proteome</keyword>
<evidence type="ECO:0000313" key="2">
    <source>
        <dbReference type="EMBL" id="PHZ16268.1"/>
    </source>
</evidence>
<dbReference type="EMBL" id="KZ303843">
    <property type="protein sequence ID" value="PHZ16268.1"/>
    <property type="molecule type" value="Genomic_DNA"/>
</dbReference>
<keyword evidence="1" id="KW-0472">Membrane</keyword>
<dbReference type="RefSeq" id="XP_023469976.1">
    <property type="nucleotide sequence ID" value="XM_023611832.1"/>
</dbReference>
<gene>
    <name evidence="2" type="ORF">RHIMIDRAFT_265581</name>
</gene>
<accession>A0A2G4T5I7</accession>
<reference evidence="2 3" key="1">
    <citation type="journal article" date="2016" name="Proc. Natl. Acad. Sci. U.S.A.">
        <title>Lipid metabolic changes in an early divergent fungus govern the establishment of a mutualistic symbiosis with endobacteria.</title>
        <authorList>
            <person name="Lastovetsky O.A."/>
            <person name="Gaspar M.L."/>
            <person name="Mondo S.J."/>
            <person name="LaButti K.M."/>
            <person name="Sandor L."/>
            <person name="Grigoriev I.V."/>
            <person name="Henry S.A."/>
            <person name="Pawlowska T.E."/>
        </authorList>
    </citation>
    <scope>NUCLEOTIDE SEQUENCE [LARGE SCALE GENOMIC DNA]</scope>
    <source>
        <strain evidence="2 3">ATCC 52813</strain>
    </source>
</reference>
<sequence length="95" mass="11370">MRHLLKEIRDNNTPRLHVSTGLSVSRFNVAVTIKDWLFFNWILLSIEFFLSFFFFLGLLIITVSRNNKRVIYLDSSLINSAQKIYYKKDDELRLR</sequence>
<keyword evidence="1" id="KW-0812">Transmembrane</keyword>
<protein>
    <submittedName>
        <fullName evidence="2">Uncharacterized protein</fullName>
    </submittedName>
</protein>
<evidence type="ECO:0000313" key="3">
    <source>
        <dbReference type="Proteomes" id="UP000242254"/>
    </source>
</evidence>
<proteinExistence type="predicted"/>
<name>A0A2G4T5I7_RHIZD</name>